<evidence type="ECO:0000256" key="8">
    <source>
        <dbReference type="RuleBase" id="RU365092"/>
    </source>
</evidence>
<feature type="transmembrane region" description="Helical" evidence="8">
    <location>
        <begin position="222"/>
        <end position="242"/>
    </location>
</feature>
<dbReference type="RefSeq" id="WP_377362642.1">
    <property type="nucleotide sequence ID" value="NZ_JBHRYN010000008.1"/>
</dbReference>
<feature type="transmembrane region" description="Helical" evidence="8">
    <location>
        <begin position="302"/>
        <end position="328"/>
    </location>
</feature>
<keyword evidence="7 8" id="KW-0472">Membrane</keyword>
<dbReference type="EMBL" id="JBHRYN010000008">
    <property type="protein sequence ID" value="MFC3701484.1"/>
    <property type="molecule type" value="Genomic_DNA"/>
</dbReference>
<dbReference type="InterPro" id="IPR003804">
    <property type="entry name" value="Lactate_perm"/>
</dbReference>
<comment type="similarity">
    <text evidence="2 8">Belongs to the lactate permease family.</text>
</comment>
<comment type="function">
    <text evidence="8">Uptake of L-lactate across the membrane. Can also transport D-lactate and glycolate.</text>
</comment>
<evidence type="ECO:0000256" key="2">
    <source>
        <dbReference type="ARBA" id="ARBA00010100"/>
    </source>
</evidence>
<proteinExistence type="inferred from homology"/>
<feature type="transmembrane region" description="Helical" evidence="8">
    <location>
        <begin position="248"/>
        <end position="265"/>
    </location>
</feature>
<feature type="transmembrane region" description="Helical" evidence="8">
    <location>
        <begin position="348"/>
        <end position="369"/>
    </location>
</feature>
<keyword evidence="8" id="KW-0997">Cell inner membrane</keyword>
<feature type="transmembrane region" description="Helical" evidence="8">
    <location>
        <begin position="472"/>
        <end position="496"/>
    </location>
</feature>
<keyword evidence="3 8" id="KW-0813">Transport</keyword>
<feature type="transmembrane region" description="Helical" evidence="8">
    <location>
        <begin position="381"/>
        <end position="402"/>
    </location>
</feature>
<keyword evidence="4" id="KW-1003">Cell membrane</keyword>
<accession>A0ABV7WSX3</accession>
<feature type="transmembrane region" description="Helical" evidence="8">
    <location>
        <begin position="157"/>
        <end position="175"/>
    </location>
</feature>
<keyword evidence="5 8" id="KW-0812">Transmembrane</keyword>
<evidence type="ECO:0000256" key="4">
    <source>
        <dbReference type="ARBA" id="ARBA00022475"/>
    </source>
</evidence>
<feature type="transmembrane region" description="Helical" evidence="8">
    <location>
        <begin position="428"/>
        <end position="451"/>
    </location>
</feature>
<evidence type="ECO:0000256" key="1">
    <source>
        <dbReference type="ARBA" id="ARBA00004651"/>
    </source>
</evidence>
<feature type="transmembrane region" description="Helical" evidence="8">
    <location>
        <begin position="102"/>
        <end position="122"/>
    </location>
</feature>
<evidence type="ECO:0000256" key="3">
    <source>
        <dbReference type="ARBA" id="ARBA00022448"/>
    </source>
</evidence>
<organism evidence="9 10">
    <name type="scientific">Reinekea marina</name>
    <dbReference type="NCBI Taxonomy" id="1310421"/>
    <lineage>
        <taxon>Bacteria</taxon>
        <taxon>Pseudomonadati</taxon>
        <taxon>Pseudomonadota</taxon>
        <taxon>Gammaproteobacteria</taxon>
        <taxon>Oceanospirillales</taxon>
        <taxon>Saccharospirillaceae</taxon>
        <taxon>Reinekea</taxon>
    </lineage>
</organism>
<dbReference type="PANTHER" id="PTHR30003">
    <property type="entry name" value="L-LACTATE PERMEASE"/>
    <property type="match status" value="1"/>
</dbReference>
<dbReference type="Pfam" id="PF02652">
    <property type="entry name" value="Lactate_perm"/>
    <property type="match status" value="1"/>
</dbReference>
<evidence type="ECO:0000313" key="9">
    <source>
        <dbReference type="EMBL" id="MFC3701484.1"/>
    </source>
</evidence>
<feature type="transmembrane region" description="Helical" evidence="8">
    <location>
        <begin position="187"/>
        <end position="210"/>
    </location>
</feature>
<keyword evidence="10" id="KW-1185">Reference proteome</keyword>
<evidence type="ECO:0000256" key="5">
    <source>
        <dbReference type="ARBA" id="ARBA00022692"/>
    </source>
</evidence>
<evidence type="ECO:0000256" key="6">
    <source>
        <dbReference type="ARBA" id="ARBA00022989"/>
    </source>
</evidence>
<sequence>MTTLQTLTALMPVLSVLILLVLFRLPATKAMLLSFLMTAVMAAVVWKMPTMQLTASVLEGWIIAFTIVWIVFGAIVLLNTLKISGALLVIREGFMGITSDRRIQLVIIGWLFVSFLEGASGFGTPAAIVAPLLVALGFPAMASVVLALIADSSAVSFGAVGTPVLVGLGQGIQGIDAQVLQSISVQAIAIDIAVASFMPVLMVVLLTRFFGPNKSFKESLPALPFAWFAGLSFTVPAWVVALFLGPEFPSIFGALIGLVVTTFAAKQGYLMPKQSWGFGAEENTQRETQYDVEKSHSLWRAWLPYLLVVSLLVLTRLSFLPFKAWLVSTALEFENLLGTSISTSIHTLYLPGTLFVVVALGSIALLGLSKTQVKEVWGGSVISLLPTVLALAASVPMVRIFLNSGVNSAQLLSMPIALAESAAHTFSGVWPIMAPLVGVLGSFIAGSATFSNMMFAELQQSTALELGLDTKVILAMQLIGANAGNMICVVNVVAAASVVNLVGKEGQIIRFTLIPMLYYCFAAGVIAYFIA</sequence>
<reference evidence="10" key="1">
    <citation type="journal article" date="2019" name="Int. J. Syst. Evol. Microbiol.">
        <title>The Global Catalogue of Microorganisms (GCM) 10K type strain sequencing project: providing services to taxonomists for standard genome sequencing and annotation.</title>
        <authorList>
            <consortium name="The Broad Institute Genomics Platform"/>
            <consortium name="The Broad Institute Genome Sequencing Center for Infectious Disease"/>
            <person name="Wu L."/>
            <person name="Ma J."/>
        </authorList>
    </citation>
    <scope>NUCLEOTIDE SEQUENCE [LARGE SCALE GENOMIC DNA]</scope>
    <source>
        <strain evidence="10">CECT 8288</strain>
    </source>
</reference>
<keyword evidence="6 8" id="KW-1133">Transmembrane helix</keyword>
<feature type="transmembrane region" description="Helical" evidence="8">
    <location>
        <begin position="128"/>
        <end position="150"/>
    </location>
</feature>
<protein>
    <recommendedName>
        <fullName evidence="8">L-lactate permease</fullName>
    </recommendedName>
</protein>
<dbReference type="PANTHER" id="PTHR30003:SF0">
    <property type="entry name" value="GLYCOLATE PERMEASE GLCA-RELATED"/>
    <property type="match status" value="1"/>
</dbReference>
<dbReference type="NCBIfam" id="TIGR00795">
    <property type="entry name" value="lctP"/>
    <property type="match status" value="1"/>
</dbReference>
<feature type="transmembrane region" description="Helical" evidence="8">
    <location>
        <begin position="508"/>
        <end position="530"/>
    </location>
</feature>
<feature type="transmembrane region" description="Helical" evidence="8">
    <location>
        <begin position="30"/>
        <end position="48"/>
    </location>
</feature>
<name>A0ABV7WSX3_9GAMM</name>
<feature type="transmembrane region" description="Helical" evidence="8">
    <location>
        <begin position="6"/>
        <end position="23"/>
    </location>
</feature>
<comment type="caution">
    <text evidence="9">The sequence shown here is derived from an EMBL/GenBank/DDBJ whole genome shotgun (WGS) entry which is preliminary data.</text>
</comment>
<feature type="transmembrane region" description="Helical" evidence="8">
    <location>
        <begin position="60"/>
        <end position="81"/>
    </location>
</feature>
<gene>
    <name evidence="9" type="ORF">ACFOND_07540</name>
</gene>
<comment type="subcellular location">
    <subcellularLocation>
        <location evidence="8">Cell inner membrane</location>
        <topology evidence="8">Multi-pass membrane protein</topology>
    </subcellularLocation>
    <subcellularLocation>
        <location evidence="1">Cell membrane</location>
        <topology evidence="1">Multi-pass membrane protein</topology>
    </subcellularLocation>
</comment>
<dbReference type="Proteomes" id="UP001595710">
    <property type="component" value="Unassembled WGS sequence"/>
</dbReference>
<comment type="caution">
    <text evidence="8">Lacks conserved residue(s) required for the propagation of feature annotation.</text>
</comment>
<evidence type="ECO:0000256" key="7">
    <source>
        <dbReference type="ARBA" id="ARBA00023136"/>
    </source>
</evidence>
<evidence type="ECO:0000313" key="10">
    <source>
        <dbReference type="Proteomes" id="UP001595710"/>
    </source>
</evidence>